<sequence>MGPVLDGEVRPSALTRSVRMGVPSSTGYRTPSRPALRSTRPGFGERPDSSATVSPA</sequence>
<proteinExistence type="predicted"/>
<evidence type="ECO:0000313" key="3">
    <source>
        <dbReference type="Proteomes" id="UP000198923"/>
    </source>
</evidence>
<dbReference type="AlphaFoldDB" id="A0A1G8KMA7"/>
<keyword evidence="3" id="KW-1185">Reference proteome</keyword>
<gene>
    <name evidence="2" type="ORF">SAMN05421505_15223</name>
</gene>
<reference evidence="2 3" key="1">
    <citation type="submission" date="2016-10" db="EMBL/GenBank/DDBJ databases">
        <authorList>
            <person name="de Groot N.N."/>
        </authorList>
    </citation>
    <scope>NUCLEOTIDE SEQUENCE [LARGE SCALE GENOMIC DNA]</scope>
    <source>
        <strain evidence="2 3">CPCC 201354</strain>
    </source>
</reference>
<dbReference type="Proteomes" id="UP000198923">
    <property type="component" value="Unassembled WGS sequence"/>
</dbReference>
<feature type="region of interest" description="Disordered" evidence="1">
    <location>
        <begin position="1"/>
        <end position="56"/>
    </location>
</feature>
<organism evidence="2 3">
    <name type="scientific">Sinosporangium album</name>
    <dbReference type="NCBI Taxonomy" id="504805"/>
    <lineage>
        <taxon>Bacteria</taxon>
        <taxon>Bacillati</taxon>
        <taxon>Actinomycetota</taxon>
        <taxon>Actinomycetes</taxon>
        <taxon>Streptosporangiales</taxon>
        <taxon>Streptosporangiaceae</taxon>
        <taxon>Sinosporangium</taxon>
    </lineage>
</organism>
<accession>A0A1G8KMA7</accession>
<evidence type="ECO:0000313" key="2">
    <source>
        <dbReference type="EMBL" id="SDI44506.1"/>
    </source>
</evidence>
<protein>
    <submittedName>
        <fullName evidence="2">Uncharacterized protein</fullName>
    </submittedName>
</protein>
<name>A0A1G8KMA7_9ACTN</name>
<dbReference type="EMBL" id="FNCN01000052">
    <property type="protein sequence ID" value="SDI44506.1"/>
    <property type="molecule type" value="Genomic_DNA"/>
</dbReference>
<evidence type="ECO:0000256" key="1">
    <source>
        <dbReference type="SAM" id="MobiDB-lite"/>
    </source>
</evidence>